<dbReference type="InterPro" id="IPR001096">
    <property type="entry name" value="Peptidase_C13"/>
</dbReference>
<evidence type="ECO:0000313" key="4">
    <source>
        <dbReference type="Proteomes" id="UP001470230"/>
    </source>
</evidence>
<accession>A0ABR2J118</accession>
<proteinExistence type="inferred from homology"/>
<organism evidence="3 4">
    <name type="scientific">Tritrichomonas musculus</name>
    <dbReference type="NCBI Taxonomy" id="1915356"/>
    <lineage>
        <taxon>Eukaryota</taxon>
        <taxon>Metamonada</taxon>
        <taxon>Parabasalia</taxon>
        <taxon>Tritrichomonadida</taxon>
        <taxon>Tritrichomonadidae</taxon>
        <taxon>Tritrichomonas</taxon>
    </lineage>
</organism>
<evidence type="ECO:0000313" key="3">
    <source>
        <dbReference type="EMBL" id="KAK8870907.1"/>
    </source>
</evidence>
<evidence type="ECO:0000256" key="1">
    <source>
        <dbReference type="ARBA" id="ARBA00009941"/>
    </source>
</evidence>
<name>A0ABR2J118_9EUKA</name>
<dbReference type="EMBL" id="JAPFFF010000014">
    <property type="protein sequence ID" value="KAK8870907.1"/>
    <property type="molecule type" value="Genomic_DNA"/>
</dbReference>
<dbReference type="Proteomes" id="UP001470230">
    <property type="component" value="Unassembled WGS sequence"/>
</dbReference>
<feature type="signal peptide" evidence="2">
    <location>
        <begin position="1"/>
        <end position="29"/>
    </location>
</feature>
<comment type="caution">
    <text evidence="3">The sequence shown here is derived from an EMBL/GenBank/DDBJ whole genome shotgun (WGS) entry which is preliminary data.</text>
</comment>
<protein>
    <submittedName>
        <fullName evidence="3">Uncharacterized protein</fullName>
    </submittedName>
</protein>
<sequence>MFIPAQTQLMSLTLTLLLKLFMMLFQNYQQRVMIMFYYDNHGGPGVLGTPNLLRDIKAAELAESFTKAADSNLYKQYLFIIEACYSG</sequence>
<dbReference type="Gene3D" id="3.40.50.1460">
    <property type="match status" value="1"/>
</dbReference>
<evidence type="ECO:0000256" key="2">
    <source>
        <dbReference type="SAM" id="SignalP"/>
    </source>
</evidence>
<gene>
    <name evidence="3" type="ORF">M9Y10_008820</name>
</gene>
<comment type="similarity">
    <text evidence="1">Belongs to the peptidase C13 family.</text>
</comment>
<dbReference type="Pfam" id="PF01650">
    <property type="entry name" value="Peptidase_C13"/>
    <property type="match status" value="1"/>
</dbReference>
<reference evidence="3 4" key="1">
    <citation type="submission" date="2024-04" db="EMBL/GenBank/DDBJ databases">
        <title>Tritrichomonas musculus Genome.</title>
        <authorList>
            <person name="Alves-Ferreira E."/>
            <person name="Grigg M."/>
            <person name="Lorenzi H."/>
            <person name="Galac M."/>
        </authorList>
    </citation>
    <scope>NUCLEOTIDE SEQUENCE [LARGE SCALE GENOMIC DNA]</scope>
    <source>
        <strain evidence="3 4">EAF2021</strain>
    </source>
</reference>
<feature type="chain" id="PRO_5046734321" evidence="2">
    <location>
        <begin position="30"/>
        <end position="87"/>
    </location>
</feature>
<keyword evidence="4" id="KW-1185">Reference proteome</keyword>
<keyword evidence="2" id="KW-0732">Signal</keyword>